<evidence type="ECO:0000313" key="3">
    <source>
        <dbReference type="EMBL" id="OIT29791.1"/>
    </source>
</evidence>
<sequence>MVRPLSTIFKSTKPHFLKPQKPTNFESLKPANLKITCSSNPIASSSSSSKLKKTRKCDAANSQLPSSSDSLRNGSELATSCKLPASDSTESDNLRKCKKIKSLWCVYLILSTNPPIKTYVGVTTNFSRRLKQHNGEIKGGAKASRSGRPWICACLIRGFEGRSEACAFESKWKQVSRKLPRKMKTTEEQKPEDNGSSVLLQHRHAALDRVQCLIDCRHLKFDWKSNISDLIY</sequence>
<protein>
    <recommendedName>
        <fullName evidence="2">GIY-YIG domain-containing protein</fullName>
    </recommendedName>
</protein>
<dbReference type="SMR" id="A0A314KK66"/>
<dbReference type="PANTHER" id="PTHR20208">
    <property type="entry name" value="STRUCTURE-SPECIFIC ENDONUCLEASE SUBUNIT SLX1"/>
    <property type="match status" value="1"/>
</dbReference>
<keyword evidence="4" id="KW-1185">Reference proteome</keyword>
<dbReference type="Gene3D" id="3.40.1440.10">
    <property type="entry name" value="GIY-YIG endonuclease"/>
    <property type="match status" value="1"/>
</dbReference>
<dbReference type="InterPro" id="IPR050381">
    <property type="entry name" value="SLX1_endonuclease"/>
</dbReference>
<dbReference type="InterPro" id="IPR035901">
    <property type="entry name" value="GIY-YIG_endonuc_sf"/>
</dbReference>
<dbReference type="PROSITE" id="PS50164">
    <property type="entry name" value="GIY_YIG"/>
    <property type="match status" value="1"/>
</dbReference>
<dbReference type="CDD" id="cd10455">
    <property type="entry name" value="GIY-YIG_SLX1"/>
    <property type="match status" value="1"/>
</dbReference>
<comment type="caution">
    <text evidence="3">The sequence shown here is derived from an EMBL/GenBank/DDBJ whole genome shotgun (WGS) entry which is preliminary data.</text>
</comment>
<dbReference type="EMBL" id="MJEQ01001686">
    <property type="protein sequence ID" value="OIT29791.1"/>
    <property type="molecule type" value="Genomic_DNA"/>
</dbReference>
<dbReference type="KEGG" id="nau:109210883"/>
<feature type="compositionally biased region" description="Polar residues" evidence="1">
    <location>
        <begin position="60"/>
        <end position="74"/>
    </location>
</feature>
<dbReference type="SUPFAM" id="SSF82771">
    <property type="entry name" value="GIY-YIG endonuclease"/>
    <property type="match status" value="1"/>
</dbReference>
<feature type="domain" description="GIY-YIG" evidence="2">
    <location>
        <begin position="102"/>
        <end position="182"/>
    </location>
</feature>
<evidence type="ECO:0000256" key="1">
    <source>
        <dbReference type="SAM" id="MobiDB-lite"/>
    </source>
</evidence>
<name>A0A314KK66_NICAT</name>
<organism evidence="3 4">
    <name type="scientific">Nicotiana attenuata</name>
    <name type="common">Coyote tobacco</name>
    <dbReference type="NCBI Taxonomy" id="49451"/>
    <lineage>
        <taxon>Eukaryota</taxon>
        <taxon>Viridiplantae</taxon>
        <taxon>Streptophyta</taxon>
        <taxon>Embryophyta</taxon>
        <taxon>Tracheophyta</taxon>
        <taxon>Spermatophyta</taxon>
        <taxon>Magnoliopsida</taxon>
        <taxon>eudicotyledons</taxon>
        <taxon>Gunneridae</taxon>
        <taxon>Pentapetalae</taxon>
        <taxon>asterids</taxon>
        <taxon>lamiids</taxon>
        <taxon>Solanales</taxon>
        <taxon>Solanaceae</taxon>
        <taxon>Nicotianoideae</taxon>
        <taxon>Nicotianeae</taxon>
        <taxon>Nicotiana</taxon>
    </lineage>
</organism>
<dbReference type="AlphaFoldDB" id="A0A314KK66"/>
<dbReference type="Gramene" id="OIT29791">
    <property type="protein sequence ID" value="OIT29791"/>
    <property type="gene ID" value="A4A49_16420"/>
</dbReference>
<proteinExistence type="predicted"/>
<accession>A0A314KK66</accession>
<dbReference type="Proteomes" id="UP000187609">
    <property type="component" value="Unassembled WGS sequence"/>
</dbReference>
<dbReference type="Pfam" id="PF01541">
    <property type="entry name" value="GIY-YIG"/>
    <property type="match status" value="1"/>
</dbReference>
<evidence type="ECO:0000313" key="4">
    <source>
        <dbReference type="Proteomes" id="UP000187609"/>
    </source>
</evidence>
<evidence type="ECO:0000259" key="2">
    <source>
        <dbReference type="PROSITE" id="PS50164"/>
    </source>
</evidence>
<feature type="region of interest" description="Disordered" evidence="1">
    <location>
        <begin position="54"/>
        <end position="74"/>
    </location>
</feature>
<dbReference type="OrthoDB" id="24645at2759"/>
<dbReference type="STRING" id="49451.A0A314KK66"/>
<dbReference type="InterPro" id="IPR000305">
    <property type="entry name" value="GIY-YIG_endonuc"/>
</dbReference>
<reference evidence="3" key="1">
    <citation type="submission" date="2016-11" db="EMBL/GenBank/DDBJ databases">
        <title>The genome of Nicotiana attenuata.</title>
        <authorList>
            <person name="Xu S."/>
            <person name="Brockmoeller T."/>
            <person name="Gaquerel E."/>
            <person name="Navarro A."/>
            <person name="Kuhl H."/>
            <person name="Gase K."/>
            <person name="Ling Z."/>
            <person name="Zhou W."/>
            <person name="Kreitzer C."/>
            <person name="Stanke M."/>
            <person name="Tang H."/>
            <person name="Lyons E."/>
            <person name="Pandey P."/>
            <person name="Pandey S.P."/>
            <person name="Timmermann B."/>
            <person name="Baldwin I.T."/>
        </authorList>
    </citation>
    <scope>NUCLEOTIDE SEQUENCE [LARGE SCALE GENOMIC DNA]</scope>
    <source>
        <strain evidence="3">UT</strain>
    </source>
</reference>
<dbReference type="PANTHER" id="PTHR20208:SF13">
    <property type="entry name" value="STRUCTURE-SPECIFIC ENDONUCLEASE SUBUNIT SLX1"/>
    <property type="match status" value="1"/>
</dbReference>
<gene>
    <name evidence="3" type="ORF">A4A49_16420</name>
</gene>